<evidence type="ECO:0000256" key="1">
    <source>
        <dbReference type="SAM" id="Phobius"/>
    </source>
</evidence>
<keyword evidence="1" id="KW-1133">Transmembrane helix</keyword>
<accession>A0A2H0B600</accession>
<evidence type="ECO:0008006" key="4">
    <source>
        <dbReference type="Google" id="ProtNLM"/>
    </source>
</evidence>
<gene>
    <name evidence="2" type="ORF">COX08_02915</name>
</gene>
<dbReference type="EMBL" id="PCSR01000069">
    <property type="protein sequence ID" value="PIP53089.1"/>
    <property type="molecule type" value="Genomic_DNA"/>
</dbReference>
<dbReference type="Proteomes" id="UP000229459">
    <property type="component" value="Unassembled WGS sequence"/>
</dbReference>
<organism evidence="2 3">
    <name type="scientific">Candidatus Beckwithbacteria bacterium CG23_combo_of_CG06-09_8_20_14_all_34_8</name>
    <dbReference type="NCBI Taxonomy" id="1974497"/>
    <lineage>
        <taxon>Bacteria</taxon>
        <taxon>Candidatus Beckwithiibacteriota</taxon>
    </lineage>
</organism>
<keyword evidence="1" id="KW-0812">Transmembrane</keyword>
<protein>
    <recommendedName>
        <fullName evidence="4">Dipeptidylpeptidase IV N-terminal domain-containing protein</fullName>
    </recommendedName>
</protein>
<evidence type="ECO:0000313" key="2">
    <source>
        <dbReference type="EMBL" id="PIP53089.1"/>
    </source>
</evidence>
<keyword evidence="1" id="KW-0472">Membrane</keyword>
<dbReference type="AlphaFoldDB" id="A0A2H0B600"/>
<evidence type="ECO:0000313" key="3">
    <source>
        <dbReference type="Proteomes" id="UP000229459"/>
    </source>
</evidence>
<reference evidence="2 3" key="1">
    <citation type="submission" date="2017-09" db="EMBL/GenBank/DDBJ databases">
        <title>Depth-based differentiation of microbial function through sediment-hosted aquifers and enrichment of novel symbionts in the deep terrestrial subsurface.</title>
        <authorList>
            <person name="Probst A.J."/>
            <person name="Ladd B."/>
            <person name="Jarett J.K."/>
            <person name="Geller-Mcgrath D.E."/>
            <person name="Sieber C.M."/>
            <person name="Emerson J.B."/>
            <person name="Anantharaman K."/>
            <person name="Thomas B.C."/>
            <person name="Malmstrom R."/>
            <person name="Stieglmeier M."/>
            <person name="Klingl A."/>
            <person name="Woyke T."/>
            <person name="Ryan C.M."/>
            <person name="Banfield J.F."/>
        </authorList>
    </citation>
    <scope>NUCLEOTIDE SEQUENCE [LARGE SCALE GENOMIC DNA]</scope>
    <source>
        <strain evidence="2">CG23_combo_of_CG06-09_8_20_14_all_34_8</strain>
    </source>
</reference>
<proteinExistence type="predicted"/>
<feature type="transmembrane region" description="Helical" evidence="1">
    <location>
        <begin position="12"/>
        <end position="32"/>
    </location>
</feature>
<comment type="caution">
    <text evidence="2">The sequence shown here is derived from an EMBL/GenBank/DDBJ whole genome shotgun (WGS) entry which is preliminary data.</text>
</comment>
<name>A0A2H0B600_9BACT</name>
<sequence>MPNPQQKDLNFSIVGLIITLIAVSLFCFYQLFSDSIGRRISLNQFWQPFQITKELAQLKPQQLSSDKSDIYFIKQNQLYRSLANPEELFTLNNLEIISPIYTNQTKENIAFLTNDKKLHLVNLRSHYDSSYDLSNWSQAEIIHWDQDNQTIYLALKKDNWEITSLKLGELKPIVNNINFQSNKLTNTYQTISGYIVYPRCNPQCNFYLLNTTTLEEEKIIPAMTEGGADTRLTDLRLDFFQINSSADGLIAYEKAGSDFGKDFYVVNLKPDLLQAVQLQLNGQTQISYQGYLPKTKQIMFSSSGNPLGKQDVFLYTANRPSLEIANTFDIEKPIKIINSSGIYQYDGQLMFGKNILDNQKNNVQYLESR</sequence>